<dbReference type="RefSeq" id="WP_017741516.1">
    <property type="nucleotide sequence ID" value="NZ_KQ976354.1"/>
</dbReference>
<keyword evidence="2" id="KW-1185">Reference proteome</keyword>
<dbReference type="OrthoDB" id="583511at2"/>
<comment type="caution">
    <text evidence="1">The sequence shown here is derived from an EMBL/GenBank/DDBJ whole genome shotgun (WGS) entry which is preliminary data.</text>
</comment>
<sequence>MNKLKEKYIIDDSGNRIGVILDVTEYHQMLEELEELECIRAYDAAKASNDQAISFEQAIAEIERDRL</sequence>
<dbReference type="AlphaFoldDB" id="A0A139XHN3"/>
<name>A0A139XHN3_9CYAN</name>
<proteinExistence type="predicted"/>
<dbReference type="Pfam" id="PF18506">
    <property type="entry name" value="RelB-like"/>
    <property type="match status" value="1"/>
</dbReference>
<dbReference type="EMBL" id="ANNX02000012">
    <property type="protein sequence ID" value="KYC44191.1"/>
    <property type="molecule type" value="Genomic_DNA"/>
</dbReference>
<dbReference type="STRING" id="128403.WA1_03390"/>
<protein>
    <recommendedName>
        <fullName evidence="3">Prevent-host-death protein</fullName>
    </recommendedName>
</protein>
<reference evidence="1 2" key="1">
    <citation type="journal article" date="2013" name="Genome Biol. Evol.">
        <title>Genomes of Stigonematalean cyanobacteria (subsection V) and the evolution of oxygenic photosynthesis from prokaryotes to plastids.</title>
        <authorList>
            <person name="Dagan T."/>
            <person name="Roettger M."/>
            <person name="Stucken K."/>
            <person name="Landan G."/>
            <person name="Koch R."/>
            <person name="Major P."/>
            <person name="Gould S.B."/>
            <person name="Goremykin V.V."/>
            <person name="Rippka R."/>
            <person name="Tandeau de Marsac N."/>
            <person name="Gugger M."/>
            <person name="Lockhart P.J."/>
            <person name="Allen J.F."/>
            <person name="Brune I."/>
            <person name="Maus I."/>
            <person name="Puhler A."/>
            <person name="Martin W.F."/>
        </authorList>
    </citation>
    <scope>NUCLEOTIDE SEQUENCE [LARGE SCALE GENOMIC DNA]</scope>
    <source>
        <strain evidence="1 2">PCC 7110</strain>
    </source>
</reference>
<dbReference type="InterPro" id="IPR049537">
    <property type="entry name" value="RelB-like"/>
</dbReference>
<accession>A0A139XHN3</accession>
<gene>
    <name evidence="1" type="ORF">WA1_03390</name>
</gene>
<dbReference type="Proteomes" id="UP000076925">
    <property type="component" value="Unassembled WGS sequence"/>
</dbReference>
<evidence type="ECO:0008006" key="3">
    <source>
        <dbReference type="Google" id="ProtNLM"/>
    </source>
</evidence>
<evidence type="ECO:0000313" key="1">
    <source>
        <dbReference type="EMBL" id="KYC44191.1"/>
    </source>
</evidence>
<evidence type="ECO:0000313" key="2">
    <source>
        <dbReference type="Proteomes" id="UP000076925"/>
    </source>
</evidence>
<organism evidence="1 2">
    <name type="scientific">Scytonema hofmannii PCC 7110</name>
    <dbReference type="NCBI Taxonomy" id="128403"/>
    <lineage>
        <taxon>Bacteria</taxon>
        <taxon>Bacillati</taxon>
        <taxon>Cyanobacteriota</taxon>
        <taxon>Cyanophyceae</taxon>
        <taxon>Nostocales</taxon>
        <taxon>Scytonemataceae</taxon>
        <taxon>Scytonema</taxon>
    </lineage>
</organism>